<reference evidence="2" key="1">
    <citation type="journal article" date="2014" name="Int. J. Syst. Evol. Microbiol.">
        <title>Complete genome sequence of Corynebacterium casei LMG S-19264T (=DSM 44701T), isolated from a smear-ripened cheese.</title>
        <authorList>
            <consortium name="US DOE Joint Genome Institute (JGI-PGF)"/>
            <person name="Walter F."/>
            <person name="Albersmeier A."/>
            <person name="Kalinowski J."/>
            <person name="Ruckert C."/>
        </authorList>
    </citation>
    <scope>NUCLEOTIDE SEQUENCE</scope>
    <source>
        <strain evidence="2">JCM 12289</strain>
    </source>
</reference>
<dbReference type="Gene3D" id="3.40.50.2000">
    <property type="entry name" value="Glycogen Phosphorylase B"/>
    <property type="match status" value="2"/>
</dbReference>
<dbReference type="InterPro" id="IPR028098">
    <property type="entry name" value="Glyco_trans_4-like_N"/>
</dbReference>
<dbReference type="AlphaFoldDB" id="A0AAV3SD06"/>
<feature type="domain" description="Glycosyltransferase subfamily 4-like N-terminal" evidence="1">
    <location>
        <begin position="15"/>
        <end position="164"/>
    </location>
</feature>
<name>A0AAV3SD06_HALDO</name>
<proteinExistence type="predicted"/>
<evidence type="ECO:0000259" key="1">
    <source>
        <dbReference type="Pfam" id="PF13439"/>
    </source>
</evidence>
<dbReference type="EMBL" id="CP095005">
    <property type="protein sequence ID" value="UOO94447.1"/>
    <property type="molecule type" value="Genomic_DNA"/>
</dbReference>
<keyword evidence="4" id="KW-1185">Reference proteome</keyword>
<dbReference type="Proteomes" id="UP000830542">
    <property type="component" value="Chromosome"/>
</dbReference>
<accession>A0AAV3SD06</accession>
<evidence type="ECO:0000313" key="2">
    <source>
        <dbReference type="EMBL" id="GAA0450521.1"/>
    </source>
</evidence>
<dbReference type="PANTHER" id="PTHR45947">
    <property type="entry name" value="SULFOQUINOVOSYL TRANSFERASE SQD2"/>
    <property type="match status" value="1"/>
</dbReference>
<dbReference type="Pfam" id="PF13439">
    <property type="entry name" value="Glyco_transf_4"/>
    <property type="match status" value="1"/>
</dbReference>
<dbReference type="KEGG" id="hdo:MUK72_10765"/>
<protein>
    <submittedName>
        <fullName evidence="2">Glycosyltransferase family 4 protein</fullName>
    </submittedName>
</protein>
<dbReference type="PANTHER" id="PTHR45947:SF3">
    <property type="entry name" value="SULFOQUINOVOSYL TRANSFERASE SQD2"/>
    <property type="match status" value="1"/>
</dbReference>
<reference evidence="3" key="2">
    <citation type="submission" date="2022-04" db="EMBL/GenBank/DDBJ databases">
        <title>Sequencing and genomic assembly of Halococcus dombrowskii.</title>
        <authorList>
            <person name="Lim S.W."/>
            <person name="MacLea K.S."/>
        </authorList>
    </citation>
    <scope>NUCLEOTIDE SEQUENCE</scope>
    <source>
        <strain evidence="3">H4</strain>
    </source>
</reference>
<dbReference type="Proteomes" id="UP001500962">
    <property type="component" value="Unassembled WGS sequence"/>
</dbReference>
<gene>
    <name evidence="2" type="ORF">GCM10008985_02650</name>
    <name evidence="3" type="ORF">MUK72_10765</name>
</gene>
<reference evidence="2" key="3">
    <citation type="submission" date="2023-12" db="EMBL/GenBank/DDBJ databases">
        <authorList>
            <person name="Sun Q."/>
            <person name="Inoue M."/>
        </authorList>
    </citation>
    <scope>NUCLEOTIDE SEQUENCE</scope>
    <source>
        <strain evidence="2">JCM 12289</strain>
    </source>
</reference>
<sequence>MRDTELLIVGRQGPGGIGQYISEQRRHLAGRLHVSAHKSGAFDTEGVGAFVRSLLVILWNMLSYTVRSRPDIVHVHSSHRFSFYRAGYYVLFSKYVWRCPVVFHVHGSSFDVFVSTESRLVRWFQSIVFGAADEIVVLSEYWKDTLSKHTDPEKLTVIPNAVDAADYTPSFDGDVPHIVTVSNQLPRKGVVEFAEAVDELTDRNLDFRVTIAGKGPLSNHSERLAATYDNVEYLGYISEEKKHELLGAGSIFVLPSHAEGLPIAMLEAMAAGNAIVSTTVGAIPEVIDDERGLLVEPGDADGLADALAELVADPERVAAMGAANRQAASDEYAWETVTEELLATYDRNLAAKALR</sequence>
<organism evidence="2 5">
    <name type="scientific">Halococcus dombrowskii</name>
    <dbReference type="NCBI Taxonomy" id="179637"/>
    <lineage>
        <taxon>Archaea</taxon>
        <taxon>Methanobacteriati</taxon>
        <taxon>Methanobacteriota</taxon>
        <taxon>Stenosarchaea group</taxon>
        <taxon>Halobacteria</taxon>
        <taxon>Halobacteriales</taxon>
        <taxon>Halococcaceae</taxon>
        <taxon>Halococcus</taxon>
    </lineage>
</organism>
<dbReference type="EMBL" id="BAAADN010000002">
    <property type="protein sequence ID" value="GAA0450521.1"/>
    <property type="molecule type" value="Genomic_DNA"/>
</dbReference>
<dbReference type="CDD" id="cd03801">
    <property type="entry name" value="GT4_PimA-like"/>
    <property type="match status" value="1"/>
</dbReference>
<evidence type="ECO:0000313" key="4">
    <source>
        <dbReference type="Proteomes" id="UP000830542"/>
    </source>
</evidence>
<dbReference type="GO" id="GO:0016757">
    <property type="term" value="F:glycosyltransferase activity"/>
    <property type="evidence" value="ECO:0007669"/>
    <property type="project" value="TreeGrafter"/>
</dbReference>
<dbReference type="SUPFAM" id="SSF53756">
    <property type="entry name" value="UDP-Glycosyltransferase/glycogen phosphorylase"/>
    <property type="match status" value="1"/>
</dbReference>
<dbReference type="RefSeq" id="WP_244700240.1">
    <property type="nucleotide sequence ID" value="NZ_BAAADN010000002.1"/>
</dbReference>
<evidence type="ECO:0000313" key="3">
    <source>
        <dbReference type="EMBL" id="UOO94447.1"/>
    </source>
</evidence>
<dbReference type="InterPro" id="IPR050194">
    <property type="entry name" value="Glycosyltransferase_grp1"/>
</dbReference>
<dbReference type="Pfam" id="PF13692">
    <property type="entry name" value="Glyco_trans_1_4"/>
    <property type="match status" value="1"/>
</dbReference>
<evidence type="ECO:0000313" key="5">
    <source>
        <dbReference type="Proteomes" id="UP001500962"/>
    </source>
</evidence>
<dbReference type="GeneID" id="71762335"/>